<organism evidence="1 2">
    <name type="scientific">Gimesia maris</name>
    <dbReference type="NCBI Taxonomy" id="122"/>
    <lineage>
        <taxon>Bacteria</taxon>
        <taxon>Pseudomonadati</taxon>
        <taxon>Planctomycetota</taxon>
        <taxon>Planctomycetia</taxon>
        <taxon>Planctomycetales</taxon>
        <taxon>Planctomycetaceae</taxon>
        <taxon>Gimesia</taxon>
    </lineage>
</organism>
<dbReference type="RefSeq" id="WP_002643595.1">
    <property type="nucleotide sequence ID" value="NZ_CP042910.1"/>
</dbReference>
<dbReference type="GeneID" id="98647737"/>
<evidence type="ECO:0000313" key="2">
    <source>
        <dbReference type="Proteomes" id="UP000322887"/>
    </source>
</evidence>
<evidence type="ECO:0000313" key="1">
    <source>
        <dbReference type="EMBL" id="QEG17329.1"/>
    </source>
</evidence>
<dbReference type="Proteomes" id="UP000322887">
    <property type="component" value="Chromosome"/>
</dbReference>
<evidence type="ECO:0008006" key="3">
    <source>
        <dbReference type="Google" id="ProtNLM"/>
    </source>
</evidence>
<gene>
    <name evidence="1" type="ORF">GmarT_32090</name>
</gene>
<name>A0ABX5YNR9_9PLAN</name>
<keyword evidence="2" id="KW-1185">Reference proteome</keyword>
<dbReference type="EMBL" id="CP042910">
    <property type="protein sequence ID" value="QEG17329.1"/>
    <property type="molecule type" value="Genomic_DNA"/>
</dbReference>
<proteinExistence type="predicted"/>
<reference evidence="1 2" key="1">
    <citation type="submission" date="2019-08" db="EMBL/GenBank/DDBJ databases">
        <title>Deep-cultivation of Planctomycetes and their phenomic and genomic characterization uncovers novel biology.</title>
        <authorList>
            <person name="Wiegand S."/>
            <person name="Jogler M."/>
            <person name="Boedeker C."/>
            <person name="Pinto D."/>
            <person name="Vollmers J."/>
            <person name="Rivas-Marin E."/>
            <person name="Kohn T."/>
            <person name="Peeters S.H."/>
            <person name="Heuer A."/>
            <person name="Rast P."/>
            <person name="Oberbeckmann S."/>
            <person name="Bunk B."/>
            <person name="Jeske O."/>
            <person name="Meyerdierks A."/>
            <person name="Storesund J.E."/>
            <person name="Kallscheuer N."/>
            <person name="Luecker S."/>
            <person name="Lage O.M."/>
            <person name="Pohl T."/>
            <person name="Merkel B.J."/>
            <person name="Hornburger P."/>
            <person name="Mueller R.-W."/>
            <person name="Bruemmer F."/>
            <person name="Labrenz M."/>
            <person name="Spormann A.M."/>
            <person name="Op den Camp H."/>
            <person name="Overmann J."/>
            <person name="Amann R."/>
            <person name="Jetten M.S.M."/>
            <person name="Mascher T."/>
            <person name="Medema M.H."/>
            <person name="Devos D.P."/>
            <person name="Kaster A.-K."/>
            <person name="Ovreas L."/>
            <person name="Rohde M."/>
            <person name="Galperin M.Y."/>
            <person name="Jogler C."/>
        </authorList>
    </citation>
    <scope>NUCLEOTIDE SEQUENCE [LARGE SCALE GENOMIC DNA]</scope>
    <source>
        <strain evidence="1 2">DSM 8797</strain>
    </source>
</reference>
<protein>
    <recommendedName>
        <fullName evidence="3">Transposase DDE domain-containing protein</fullName>
    </recommendedName>
</protein>
<sequence>MVLTELWSCRLAYNLIRLKMLQSGMATARDPRSLSFTTTQQLLGTNWLPGGVTGVCVELAALGQQVPCSERVGQAGRVEPRANKRRPKILALLEEPRSHHKMQRALVW</sequence>
<accession>A0ABX5YNR9</accession>